<evidence type="ECO:0000256" key="1">
    <source>
        <dbReference type="SAM" id="MobiDB-lite"/>
    </source>
</evidence>
<keyword evidence="3" id="KW-1185">Reference proteome</keyword>
<evidence type="ECO:0000313" key="3">
    <source>
        <dbReference type="Proteomes" id="UP000314294"/>
    </source>
</evidence>
<gene>
    <name evidence="2" type="ORF">EYF80_043026</name>
</gene>
<sequence length="85" mass="9266">MMLMWPTVHRAEPSAGGVSVLPRDGLGFLLAAHAQRGGRSHFVTGARAVTSSTMSARQKVSEEKGSNRDDNFEKKDDEELFGNSF</sequence>
<organism evidence="2 3">
    <name type="scientific">Liparis tanakae</name>
    <name type="common">Tanaka's snailfish</name>
    <dbReference type="NCBI Taxonomy" id="230148"/>
    <lineage>
        <taxon>Eukaryota</taxon>
        <taxon>Metazoa</taxon>
        <taxon>Chordata</taxon>
        <taxon>Craniata</taxon>
        <taxon>Vertebrata</taxon>
        <taxon>Euteleostomi</taxon>
        <taxon>Actinopterygii</taxon>
        <taxon>Neopterygii</taxon>
        <taxon>Teleostei</taxon>
        <taxon>Neoteleostei</taxon>
        <taxon>Acanthomorphata</taxon>
        <taxon>Eupercaria</taxon>
        <taxon>Perciformes</taxon>
        <taxon>Cottioidei</taxon>
        <taxon>Cottales</taxon>
        <taxon>Liparidae</taxon>
        <taxon>Liparis</taxon>
    </lineage>
</organism>
<dbReference type="AlphaFoldDB" id="A0A4Z2G1Q3"/>
<reference evidence="2 3" key="1">
    <citation type="submission" date="2019-03" db="EMBL/GenBank/DDBJ databases">
        <title>First draft genome of Liparis tanakae, snailfish: a comprehensive survey of snailfish specific genes.</title>
        <authorList>
            <person name="Kim W."/>
            <person name="Song I."/>
            <person name="Jeong J.-H."/>
            <person name="Kim D."/>
            <person name="Kim S."/>
            <person name="Ryu S."/>
            <person name="Song J.Y."/>
            <person name="Lee S.K."/>
        </authorList>
    </citation>
    <scope>NUCLEOTIDE SEQUENCE [LARGE SCALE GENOMIC DNA]</scope>
    <source>
        <tissue evidence="2">Muscle</tissue>
    </source>
</reference>
<evidence type="ECO:0000313" key="2">
    <source>
        <dbReference type="EMBL" id="TNN46774.1"/>
    </source>
</evidence>
<accession>A0A4Z2G1Q3</accession>
<name>A0A4Z2G1Q3_9TELE</name>
<proteinExistence type="predicted"/>
<dbReference type="EMBL" id="SRLO01000774">
    <property type="protein sequence ID" value="TNN46774.1"/>
    <property type="molecule type" value="Genomic_DNA"/>
</dbReference>
<feature type="region of interest" description="Disordered" evidence="1">
    <location>
        <begin position="52"/>
        <end position="85"/>
    </location>
</feature>
<protein>
    <submittedName>
        <fullName evidence="2">Uncharacterized protein</fullName>
    </submittedName>
</protein>
<dbReference type="Proteomes" id="UP000314294">
    <property type="component" value="Unassembled WGS sequence"/>
</dbReference>
<feature type="compositionally biased region" description="Basic and acidic residues" evidence="1">
    <location>
        <begin position="59"/>
        <end position="77"/>
    </location>
</feature>
<comment type="caution">
    <text evidence="2">The sequence shown here is derived from an EMBL/GenBank/DDBJ whole genome shotgun (WGS) entry which is preliminary data.</text>
</comment>